<evidence type="ECO:0000256" key="1">
    <source>
        <dbReference type="SAM" id="MobiDB-lite"/>
    </source>
</evidence>
<evidence type="ECO:0008006" key="3">
    <source>
        <dbReference type="Google" id="ProtNLM"/>
    </source>
</evidence>
<reference evidence="2" key="1">
    <citation type="submission" date="2024-07" db="EMBL/GenBank/DDBJ databases">
        <authorList>
            <person name="Yu S.T."/>
        </authorList>
    </citation>
    <scope>NUCLEOTIDE SEQUENCE</scope>
    <source>
        <strain evidence="2">R08</strain>
    </source>
</reference>
<evidence type="ECO:0000313" key="2">
    <source>
        <dbReference type="EMBL" id="XDQ02887.1"/>
    </source>
</evidence>
<dbReference type="AlphaFoldDB" id="A0AB39MAG7"/>
<dbReference type="EMBL" id="CP163431">
    <property type="protein sequence ID" value="XDQ02887.1"/>
    <property type="molecule type" value="Genomic_DNA"/>
</dbReference>
<gene>
    <name evidence="2" type="ORF">AB5J58_23235</name>
</gene>
<proteinExistence type="predicted"/>
<sequence length="112" mass="11995">MSTRVRPAHRLPRSRAWLRALVLLLALLVPGTHAELRATPAASASVETTVEYDVLDTAAALRPVGPLAVRRPTAPLRPAPAPASRAPLARSFPAPPSPPYTLRALRTVVLRC</sequence>
<name>A0AB39MAG7_9ACTN</name>
<feature type="region of interest" description="Disordered" evidence="1">
    <location>
        <begin position="70"/>
        <end position="92"/>
    </location>
</feature>
<feature type="compositionally biased region" description="Low complexity" evidence="1">
    <location>
        <begin position="82"/>
        <end position="92"/>
    </location>
</feature>
<organism evidence="2">
    <name type="scientific">Streptomyces sp. R08</name>
    <dbReference type="NCBI Taxonomy" id="3238624"/>
    <lineage>
        <taxon>Bacteria</taxon>
        <taxon>Bacillati</taxon>
        <taxon>Actinomycetota</taxon>
        <taxon>Actinomycetes</taxon>
        <taxon>Kitasatosporales</taxon>
        <taxon>Streptomycetaceae</taxon>
        <taxon>Streptomyces</taxon>
    </lineage>
</organism>
<dbReference type="RefSeq" id="WP_369188958.1">
    <property type="nucleotide sequence ID" value="NZ_CP163431.1"/>
</dbReference>
<protein>
    <recommendedName>
        <fullName evidence="3">Secreted protein</fullName>
    </recommendedName>
</protein>
<accession>A0AB39MAG7</accession>